<feature type="domain" description="N-acetyltransferase" evidence="1">
    <location>
        <begin position="4"/>
        <end position="163"/>
    </location>
</feature>
<dbReference type="Proteomes" id="UP001203004">
    <property type="component" value="Unassembled WGS sequence"/>
</dbReference>
<protein>
    <submittedName>
        <fullName evidence="2">GNAT family N-acetyltransferase</fullName>
        <ecNumber evidence="2">2.3.1.-</ecNumber>
    </submittedName>
</protein>
<dbReference type="PANTHER" id="PTHR37817">
    <property type="entry name" value="N-ACETYLTRANSFERASE EIS"/>
    <property type="match status" value="1"/>
</dbReference>
<dbReference type="PROSITE" id="PS51186">
    <property type="entry name" value="GNAT"/>
    <property type="match status" value="1"/>
</dbReference>
<keyword evidence="3" id="KW-1185">Reference proteome</keyword>
<dbReference type="PANTHER" id="PTHR37817:SF1">
    <property type="entry name" value="N-ACETYLTRANSFERASE EIS"/>
    <property type="match status" value="1"/>
</dbReference>
<reference evidence="2 3" key="1">
    <citation type="submission" date="2022-05" db="EMBL/GenBank/DDBJ databases">
        <title>Sporolactobacillus sp nov CPB3-1, isolated from tree bark (Mangifera indica L.).</title>
        <authorList>
            <person name="Phuengjayaem S."/>
            <person name="Tanasupawat S."/>
        </authorList>
    </citation>
    <scope>NUCLEOTIDE SEQUENCE [LARGE SCALE GENOMIC DNA]</scope>
    <source>
        <strain evidence="2 3">CPB3-1</strain>
    </source>
</reference>
<dbReference type="InterPro" id="IPR000182">
    <property type="entry name" value="GNAT_dom"/>
</dbReference>
<keyword evidence="2" id="KW-0808">Transferase</keyword>
<dbReference type="SUPFAM" id="SSF55729">
    <property type="entry name" value="Acyl-CoA N-acyltransferases (Nat)"/>
    <property type="match status" value="1"/>
</dbReference>
<dbReference type="EC" id="2.3.1.-" evidence="2"/>
<gene>
    <name evidence="2" type="ORF">M3N64_06430</name>
</gene>
<dbReference type="RefSeq" id="WP_249099830.1">
    <property type="nucleotide sequence ID" value="NZ_JAMAST010000004.1"/>
</dbReference>
<dbReference type="InterPro" id="IPR051554">
    <property type="entry name" value="Acetyltransferase_Eis"/>
</dbReference>
<name>A0ABT0MB61_9BACL</name>
<dbReference type="Gene3D" id="3.40.630.30">
    <property type="match status" value="2"/>
</dbReference>
<evidence type="ECO:0000313" key="2">
    <source>
        <dbReference type="EMBL" id="MCL1631585.1"/>
    </source>
</evidence>
<organism evidence="2 3">
    <name type="scientific">Sporolactobacillus mangiferae</name>
    <dbReference type="NCBI Taxonomy" id="2940498"/>
    <lineage>
        <taxon>Bacteria</taxon>
        <taxon>Bacillati</taxon>
        <taxon>Bacillota</taxon>
        <taxon>Bacilli</taxon>
        <taxon>Bacillales</taxon>
        <taxon>Sporolactobacillaceae</taxon>
        <taxon>Sporolactobacillus</taxon>
    </lineage>
</organism>
<dbReference type="InterPro" id="IPR016181">
    <property type="entry name" value="Acyl_CoA_acyltransferase"/>
</dbReference>
<comment type="caution">
    <text evidence="2">The sequence shown here is derived from an EMBL/GenBank/DDBJ whole genome shotgun (WGS) entry which is preliminary data.</text>
</comment>
<evidence type="ECO:0000259" key="1">
    <source>
        <dbReference type="PROSITE" id="PS51186"/>
    </source>
</evidence>
<dbReference type="EMBL" id="JAMAST010000004">
    <property type="protein sequence ID" value="MCL1631585.1"/>
    <property type="molecule type" value="Genomic_DNA"/>
</dbReference>
<sequence length="389" mass="45781">METIDIRPILDDRELEEALDLWAEVFPKDRAFFEERIRLDPECGGRETTWVARVNDRLAAAVQIFPFFIHYKGMELKCGGIGNVAALPEFRGRQLVRTILRQQTKWMRRNGFDLSLLFTHIPDFYEKEGWYSLRGTSLVIEADRLPDYSHDGHCKVQLFKAADLTEVKHIYDLFNEERCGARVRTEAYWRGNLGLKRSGEFLTAFKDGRLVAYLRWELFDAERMDVVECCYLPGYQDAVCGFVNWFRSRPASGRKEIRLQVPDDHFLWRLFKRCGAREEPNHGVMWKILEPHSFYKKILLILDQRMKQKAVNEQSMLVRSDNEDVLFRFENNRLAIETLKNDAVAVDEILLRKPEELVEDLLSGTSLNHRFYAALFPKTSYAFWKSDRF</sequence>
<accession>A0ABT0MB61</accession>
<evidence type="ECO:0000313" key="3">
    <source>
        <dbReference type="Proteomes" id="UP001203004"/>
    </source>
</evidence>
<keyword evidence="2" id="KW-0012">Acyltransferase</keyword>
<dbReference type="Pfam" id="PF13527">
    <property type="entry name" value="Acetyltransf_9"/>
    <property type="match status" value="1"/>
</dbReference>
<proteinExistence type="predicted"/>
<dbReference type="GO" id="GO:0016746">
    <property type="term" value="F:acyltransferase activity"/>
    <property type="evidence" value="ECO:0007669"/>
    <property type="project" value="UniProtKB-KW"/>
</dbReference>